<protein>
    <submittedName>
        <fullName evidence="2">DUF4147 domain-containing protein</fullName>
    </submittedName>
</protein>
<dbReference type="AlphaFoldDB" id="A0A7E4VAG3"/>
<keyword evidence="1" id="KW-1185">Reference proteome</keyword>
<name>A0A7E4VAG3_PANRE</name>
<proteinExistence type="predicted"/>
<sequence>MRIVFTFIHKKTTFDVPRSMLTDTQFKRASGKSMGMNSLAVVVVGGVCSLNQCAMDELDSLAKPHTSRVQTNCYLRGFVKW</sequence>
<evidence type="ECO:0000313" key="2">
    <source>
        <dbReference type="WBParaSite" id="Pan_g18515.t1"/>
    </source>
</evidence>
<dbReference type="WBParaSite" id="Pan_g18515.t1">
    <property type="protein sequence ID" value="Pan_g18515.t1"/>
    <property type="gene ID" value="Pan_g18515"/>
</dbReference>
<organism evidence="1 2">
    <name type="scientific">Panagrellus redivivus</name>
    <name type="common">Microworm</name>
    <dbReference type="NCBI Taxonomy" id="6233"/>
    <lineage>
        <taxon>Eukaryota</taxon>
        <taxon>Metazoa</taxon>
        <taxon>Ecdysozoa</taxon>
        <taxon>Nematoda</taxon>
        <taxon>Chromadorea</taxon>
        <taxon>Rhabditida</taxon>
        <taxon>Tylenchina</taxon>
        <taxon>Panagrolaimomorpha</taxon>
        <taxon>Panagrolaimoidea</taxon>
        <taxon>Panagrolaimidae</taxon>
        <taxon>Panagrellus</taxon>
    </lineage>
</organism>
<reference evidence="1" key="1">
    <citation type="journal article" date="2013" name="Genetics">
        <title>The draft genome and transcriptome of Panagrellus redivivus are shaped by the harsh demands of a free-living lifestyle.</title>
        <authorList>
            <person name="Srinivasan J."/>
            <person name="Dillman A.R."/>
            <person name="Macchietto M.G."/>
            <person name="Heikkinen L."/>
            <person name="Lakso M."/>
            <person name="Fracchia K.M."/>
            <person name="Antoshechkin I."/>
            <person name="Mortazavi A."/>
            <person name="Wong G."/>
            <person name="Sternberg P.W."/>
        </authorList>
    </citation>
    <scope>NUCLEOTIDE SEQUENCE [LARGE SCALE GENOMIC DNA]</scope>
    <source>
        <strain evidence="1">MT8872</strain>
    </source>
</reference>
<evidence type="ECO:0000313" key="1">
    <source>
        <dbReference type="Proteomes" id="UP000492821"/>
    </source>
</evidence>
<dbReference type="Proteomes" id="UP000492821">
    <property type="component" value="Unassembled WGS sequence"/>
</dbReference>
<accession>A0A7E4VAG3</accession>
<reference evidence="2" key="2">
    <citation type="submission" date="2020-10" db="UniProtKB">
        <authorList>
            <consortium name="WormBaseParasite"/>
        </authorList>
    </citation>
    <scope>IDENTIFICATION</scope>
</reference>